<dbReference type="Proteomes" id="UP000019335">
    <property type="component" value="Chromosome 10"/>
</dbReference>
<evidence type="ECO:0000313" key="3">
    <source>
        <dbReference type="Proteomes" id="UP000019335"/>
    </source>
</evidence>
<accession>W7TFC0</accession>
<feature type="non-terminal residue" evidence="2">
    <location>
        <position position="1"/>
    </location>
</feature>
<proteinExistence type="predicted"/>
<sequence length="123" mass="13851">GREEGRRGAWNLDYQENQMGFFLLCPHLHLLMASYPFHARQILHRQGVRRGGEFLRRGIGSRGATALGPLQKADVGRGREGGEEEERGREEEKKMRGGVGGKADLAYEGSARRDWEIEPSMTL</sequence>
<evidence type="ECO:0000256" key="1">
    <source>
        <dbReference type="SAM" id="MobiDB-lite"/>
    </source>
</evidence>
<feature type="compositionally biased region" description="Basic and acidic residues" evidence="1">
    <location>
        <begin position="74"/>
        <end position="95"/>
    </location>
</feature>
<feature type="region of interest" description="Disordered" evidence="1">
    <location>
        <begin position="64"/>
        <end position="103"/>
    </location>
</feature>
<organism evidence="2 3">
    <name type="scientific">Nannochloropsis gaditana</name>
    <dbReference type="NCBI Taxonomy" id="72520"/>
    <lineage>
        <taxon>Eukaryota</taxon>
        <taxon>Sar</taxon>
        <taxon>Stramenopiles</taxon>
        <taxon>Ochrophyta</taxon>
        <taxon>Eustigmatophyceae</taxon>
        <taxon>Eustigmatales</taxon>
        <taxon>Monodopsidaceae</taxon>
        <taxon>Nannochloropsis</taxon>
    </lineage>
</organism>
<comment type="caution">
    <text evidence="2">The sequence shown here is derived from an EMBL/GenBank/DDBJ whole genome shotgun (WGS) entry which is preliminary data.</text>
</comment>
<reference evidence="2 3" key="1">
    <citation type="journal article" date="2014" name="Mol. Plant">
        <title>Chromosome Scale Genome Assembly and Transcriptome Profiling of Nannochloropsis gaditana in Nitrogen Depletion.</title>
        <authorList>
            <person name="Corteggiani Carpinelli E."/>
            <person name="Telatin A."/>
            <person name="Vitulo N."/>
            <person name="Forcato C."/>
            <person name="D'Angelo M."/>
            <person name="Schiavon R."/>
            <person name="Vezzi A."/>
            <person name="Giacometti G.M."/>
            <person name="Morosinotto T."/>
            <person name="Valle G."/>
        </authorList>
    </citation>
    <scope>NUCLEOTIDE SEQUENCE [LARGE SCALE GENOMIC DNA]</scope>
    <source>
        <strain evidence="2 3">B-31</strain>
    </source>
</reference>
<keyword evidence="3" id="KW-1185">Reference proteome</keyword>
<dbReference type="AlphaFoldDB" id="W7TFC0"/>
<gene>
    <name evidence="2" type="ORF">Naga_103269g1</name>
</gene>
<protein>
    <submittedName>
        <fullName evidence="2">Uncharacterized protein</fullName>
    </submittedName>
</protein>
<dbReference type="EMBL" id="AZIL01000840">
    <property type="protein sequence ID" value="EWM25705.1"/>
    <property type="molecule type" value="Genomic_DNA"/>
</dbReference>
<name>W7TFC0_9STRA</name>
<evidence type="ECO:0000313" key="2">
    <source>
        <dbReference type="EMBL" id="EWM25705.1"/>
    </source>
</evidence>